<evidence type="ECO:0000256" key="1">
    <source>
        <dbReference type="ARBA" id="ARBA00000085"/>
    </source>
</evidence>
<dbReference type="GO" id="GO:0000160">
    <property type="term" value="P:phosphorelay signal transduction system"/>
    <property type="evidence" value="ECO:0007669"/>
    <property type="project" value="UniProtKB-KW"/>
</dbReference>
<dbReference type="InterPro" id="IPR003594">
    <property type="entry name" value="HATPase_dom"/>
</dbReference>
<dbReference type="Pfam" id="PF00989">
    <property type="entry name" value="PAS"/>
    <property type="match status" value="1"/>
</dbReference>
<feature type="domain" description="Histidine kinase" evidence="7">
    <location>
        <begin position="286"/>
        <end position="478"/>
    </location>
</feature>
<dbReference type="Gene3D" id="3.30.565.10">
    <property type="entry name" value="Histidine kinase-like ATPase, C-terminal domain"/>
    <property type="match status" value="1"/>
</dbReference>
<dbReference type="PANTHER" id="PTHR24421">
    <property type="entry name" value="NITRATE/NITRITE SENSOR PROTEIN NARX-RELATED"/>
    <property type="match status" value="1"/>
</dbReference>
<protein>
    <recommendedName>
        <fullName evidence="2">histidine kinase</fullName>
        <ecNumber evidence="2">2.7.13.3</ecNumber>
    </recommendedName>
</protein>
<evidence type="ECO:0000259" key="7">
    <source>
        <dbReference type="PROSITE" id="PS50109"/>
    </source>
</evidence>
<proteinExistence type="predicted"/>
<dbReference type="PROSITE" id="PS50109">
    <property type="entry name" value="HIS_KIN"/>
    <property type="match status" value="1"/>
</dbReference>
<sequence length="484" mass="55833">MSGTRILIVEDESIVAKDIEQRLINLGYQVTSISASGEAAVKKIKKEDPDIVLMDIKLKGRMDGIEAAEQIRTRFKIPVVYITAYADNQTLERAKITEPFGYILKPFEDTELKSAIELALYKHKIEGKLRESEEKFRTIFEKANDIIVYLNKDGKIIDINGKVEKILGFKRSRIINKNFLDLSFLGEETIAKFSDLFQNVLDTKDTTELMEVKIKDVKGKTKIFEVSTTIIEEEERGIQGFLGIVRDVTRRKNMEKALREEQRRTKELTKKIIYAQERERLYLASEIHDDLLQGLVAVLYFFQMIDLSKLDAKTLKQRNKLIEIIKTSIKRGRAMISEIEPLREFDAGFIHVIKKTIDHKFIDSKIKIDFKYPEKLPDMTLIIRTNIIRIIQEALTNINKHSRATAVSLELKVYKNNLRLKIEDNGIGFDLKNIMNKRTGHYGLLIMQERARLIGGSITIRTKPGKGTIIRGTFPLVDEQNEKR</sequence>
<dbReference type="PANTHER" id="PTHR24421:SF10">
    <property type="entry name" value="NITRATE_NITRITE SENSOR PROTEIN NARQ"/>
    <property type="match status" value="1"/>
</dbReference>
<keyword evidence="4" id="KW-0418">Kinase</keyword>
<dbReference type="SUPFAM" id="SSF55874">
    <property type="entry name" value="ATPase domain of HSP90 chaperone/DNA topoisomerase II/histidine kinase"/>
    <property type="match status" value="1"/>
</dbReference>
<evidence type="ECO:0000313" key="11">
    <source>
        <dbReference type="EMBL" id="HEC78750.1"/>
    </source>
</evidence>
<dbReference type="SUPFAM" id="SSF55785">
    <property type="entry name" value="PYP-like sensor domain (PAS domain)"/>
    <property type="match status" value="1"/>
</dbReference>
<dbReference type="PROSITE" id="PS50113">
    <property type="entry name" value="PAC"/>
    <property type="match status" value="1"/>
</dbReference>
<dbReference type="CDD" id="cd16917">
    <property type="entry name" value="HATPase_UhpB-NarQ-NarX-like"/>
    <property type="match status" value="1"/>
</dbReference>
<reference evidence="11" key="1">
    <citation type="journal article" date="2020" name="mSystems">
        <title>Genome- and Community-Level Interaction Insights into Carbon Utilization and Element Cycling Functions of Hydrothermarchaeota in Hydrothermal Sediment.</title>
        <authorList>
            <person name="Zhou Z."/>
            <person name="Liu Y."/>
            <person name="Xu W."/>
            <person name="Pan J."/>
            <person name="Luo Z.H."/>
            <person name="Li M."/>
        </authorList>
    </citation>
    <scope>NUCLEOTIDE SEQUENCE</scope>
    <source>
        <strain evidence="11">HyVt-388</strain>
    </source>
</reference>
<accession>A0A9C9EMN7</accession>
<evidence type="ECO:0000256" key="2">
    <source>
        <dbReference type="ARBA" id="ARBA00012438"/>
    </source>
</evidence>
<dbReference type="InterPro" id="IPR035965">
    <property type="entry name" value="PAS-like_dom_sf"/>
</dbReference>
<keyword evidence="6" id="KW-0597">Phosphoprotein</keyword>
<dbReference type="Gene3D" id="1.20.5.1930">
    <property type="match status" value="1"/>
</dbReference>
<dbReference type="Proteomes" id="UP000885826">
    <property type="component" value="Unassembled WGS sequence"/>
</dbReference>
<dbReference type="SMART" id="SM00387">
    <property type="entry name" value="HATPase_c"/>
    <property type="match status" value="1"/>
</dbReference>
<keyword evidence="3" id="KW-0808">Transferase</keyword>
<dbReference type="SMART" id="SM00448">
    <property type="entry name" value="REC"/>
    <property type="match status" value="1"/>
</dbReference>
<dbReference type="Gene3D" id="3.40.50.2300">
    <property type="match status" value="1"/>
</dbReference>
<evidence type="ECO:0000259" key="8">
    <source>
        <dbReference type="PROSITE" id="PS50110"/>
    </source>
</evidence>
<keyword evidence="5" id="KW-0902">Two-component regulatory system</keyword>
<evidence type="ECO:0000256" key="4">
    <source>
        <dbReference type="ARBA" id="ARBA00022777"/>
    </source>
</evidence>
<dbReference type="NCBIfam" id="TIGR00229">
    <property type="entry name" value="sensory_box"/>
    <property type="match status" value="1"/>
</dbReference>
<dbReference type="PROSITE" id="PS50110">
    <property type="entry name" value="RESPONSE_REGULATORY"/>
    <property type="match status" value="1"/>
</dbReference>
<dbReference type="InterPro" id="IPR000700">
    <property type="entry name" value="PAS-assoc_C"/>
</dbReference>
<comment type="caution">
    <text evidence="11">The sequence shown here is derived from an EMBL/GenBank/DDBJ whole genome shotgun (WGS) entry which is preliminary data.</text>
</comment>
<evidence type="ECO:0000256" key="6">
    <source>
        <dbReference type="PROSITE-ProRule" id="PRU00169"/>
    </source>
</evidence>
<dbReference type="Pfam" id="PF00072">
    <property type="entry name" value="Response_reg"/>
    <property type="match status" value="1"/>
</dbReference>
<dbReference type="InterPro" id="IPR050482">
    <property type="entry name" value="Sensor_HK_TwoCompSys"/>
</dbReference>
<dbReference type="GO" id="GO:0004673">
    <property type="term" value="F:protein histidine kinase activity"/>
    <property type="evidence" value="ECO:0007669"/>
    <property type="project" value="UniProtKB-EC"/>
</dbReference>
<feature type="modified residue" description="4-aspartylphosphate" evidence="6">
    <location>
        <position position="55"/>
    </location>
</feature>
<dbReference type="EC" id="2.7.13.3" evidence="2"/>
<dbReference type="InterPro" id="IPR005467">
    <property type="entry name" value="His_kinase_dom"/>
</dbReference>
<evidence type="ECO:0000259" key="10">
    <source>
        <dbReference type="PROSITE" id="PS50113"/>
    </source>
</evidence>
<feature type="domain" description="PAS" evidence="9">
    <location>
        <begin position="132"/>
        <end position="204"/>
    </location>
</feature>
<dbReference type="InterPro" id="IPR013767">
    <property type="entry name" value="PAS_fold"/>
</dbReference>
<dbReference type="EMBL" id="DRIG01000066">
    <property type="protein sequence ID" value="HEC78750.1"/>
    <property type="molecule type" value="Genomic_DNA"/>
</dbReference>
<name>A0A9C9EMN7_UNCW3</name>
<dbReference type="SUPFAM" id="SSF52172">
    <property type="entry name" value="CheY-like"/>
    <property type="match status" value="1"/>
</dbReference>
<organism evidence="11 12">
    <name type="scientific">candidate division WOR-3 bacterium</name>
    <dbReference type="NCBI Taxonomy" id="2052148"/>
    <lineage>
        <taxon>Bacteria</taxon>
        <taxon>Bacteria division WOR-3</taxon>
    </lineage>
</organism>
<evidence type="ECO:0000256" key="5">
    <source>
        <dbReference type="ARBA" id="ARBA00023012"/>
    </source>
</evidence>
<evidence type="ECO:0000259" key="9">
    <source>
        <dbReference type="PROSITE" id="PS50112"/>
    </source>
</evidence>
<dbReference type="CDD" id="cd17534">
    <property type="entry name" value="REC_DC-like"/>
    <property type="match status" value="1"/>
</dbReference>
<evidence type="ECO:0000313" key="12">
    <source>
        <dbReference type="Proteomes" id="UP000885826"/>
    </source>
</evidence>
<dbReference type="SMART" id="SM00091">
    <property type="entry name" value="PAS"/>
    <property type="match status" value="1"/>
</dbReference>
<feature type="domain" description="PAC" evidence="10">
    <location>
        <begin position="208"/>
        <end position="260"/>
    </location>
</feature>
<dbReference type="PROSITE" id="PS50112">
    <property type="entry name" value="PAS"/>
    <property type="match status" value="1"/>
</dbReference>
<dbReference type="InterPro" id="IPR001789">
    <property type="entry name" value="Sig_transdc_resp-reg_receiver"/>
</dbReference>
<dbReference type="InterPro" id="IPR036890">
    <property type="entry name" value="HATPase_C_sf"/>
</dbReference>
<gene>
    <name evidence="11" type="ORF">ENI34_06370</name>
</gene>
<comment type="catalytic activity">
    <reaction evidence="1">
        <text>ATP + protein L-histidine = ADP + protein N-phospho-L-histidine.</text>
        <dbReference type="EC" id="2.7.13.3"/>
    </reaction>
</comment>
<dbReference type="Pfam" id="PF02518">
    <property type="entry name" value="HATPase_c"/>
    <property type="match status" value="1"/>
</dbReference>
<dbReference type="Gene3D" id="3.30.450.20">
    <property type="entry name" value="PAS domain"/>
    <property type="match status" value="1"/>
</dbReference>
<evidence type="ECO:0000256" key="3">
    <source>
        <dbReference type="ARBA" id="ARBA00022679"/>
    </source>
</evidence>
<dbReference type="InterPro" id="IPR011006">
    <property type="entry name" value="CheY-like_superfamily"/>
</dbReference>
<dbReference type="InterPro" id="IPR000014">
    <property type="entry name" value="PAS"/>
</dbReference>
<dbReference type="GO" id="GO:0006355">
    <property type="term" value="P:regulation of DNA-templated transcription"/>
    <property type="evidence" value="ECO:0007669"/>
    <property type="project" value="InterPro"/>
</dbReference>
<feature type="domain" description="Response regulatory" evidence="8">
    <location>
        <begin position="5"/>
        <end position="120"/>
    </location>
</feature>
<dbReference type="CDD" id="cd00130">
    <property type="entry name" value="PAS"/>
    <property type="match status" value="1"/>
</dbReference>
<dbReference type="AlphaFoldDB" id="A0A9C9EMN7"/>